<dbReference type="InterPro" id="IPR011051">
    <property type="entry name" value="RmlC_Cupin_sf"/>
</dbReference>
<dbReference type="RefSeq" id="WP_097207654.1">
    <property type="nucleotide sequence ID" value="NZ_JACHXB010000007.1"/>
</dbReference>
<dbReference type="SUPFAM" id="SSF51182">
    <property type="entry name" value="RmlC-like cupins"/>
    <property type="match status" value="1"/>
</dbReference>
<accession>A0A285EF00</accession>
<keyword evidence="4" id="KW-1185">Reference proteome</keyword>
<protein>
    <recommendedName>
        <fullName evidence="2">(S)-ureidoglycine aminohydrolase cupin domain-containing protein</fullName>
    </recommendedName>
</protein>
<dbReference type="InterPro" id="IPR014710">
    <property type="entry name" value="RmlC-like_jellyroll"/>
</dbReference>
<dbReference type="Proteomes" id="UP000219514">
    <property type="component" value="Unassembled WGS sequence"/>
</dbReference>
<evidence type="ECO:0000313" key="3">
    <source>
        <dbReference type="EMBL" id="SNX97689.1"/>
    </source>
</evidence>
<dbReference type="InterPro" id="IPR008579">
    <property type="entry name" value="UGlyAH_Cupin_dom"/>
</dbReference>
<reference evidence="3 4" key="1">
    <citation type="submission" date="2017-09" db="EMBL/GenBank/DDBJ databases">
        <authorList>
            <person name="Ehlers B."/>
            <person name="Leendertz F.H."/>
        </authorList>
    </citation>
    <scope>NUCLEOTIDE SEQUENCE [LARGE SCALE GENOMIC DNA]</scope>
    <source>
        <strain evidence="3 4">DSM 46844</strain>
    </source>
</reference>
<feature type="domain" description="(S)-ureidoglycine aminohydrolase cupin" evidence="2">
    <location>
        <begin position="60"/>
        <end position="94"/>
    </location>
</feature>
<dbReference type="Pfam" id="PF05899">
    <property type="entry name" value="Cupin_3"/>
    <property type="match status" value="1"/>
</dbReference>
<sequence>MASIESKSMDHPDESRTPDKTSVGVVHLGGTTVGRYTLQPGWRWSDCIKPVAGTDTCQAAHLGYVVSGKIHVTASDGAEADISAGDAYRLEPGHDAWVVGDEPFVALEFESKTADTYAKA</sequence>
<name>A0A285EF00_9ACTN</name>
<gene>
    <name evidence="3" type="ORF">SAMN06893097_10854</name>
</gene>
<proteinExistence type="predicted"/>
<evidence type="ECO:0000259" key="2">
    <source>
        <dbReference type="Pfam" id="PF05899"/>
    </source>
</evidence>
<dbReference type="OrthoDB" id="161242at2"/>
<dbReference type="AlphaFoldDB" id="A0A285EF00"/>
<feature type="compositionally biased region" description="Basic and acidic residues" evidence="1">
    <location>
        <begin position="7"/>
        <end position="19"/>
    </location>
</feature>
<feature type="region of interest" description="Disordered" evidence="1">
    <location>
        <begin position="1"/>
        <end position="26"/>
    </location>
</feature>
<organism evidence="3 4">
    <name type="scientific">Geodermatophilus sabuli</name>
    <dbReference type="NCBI Taxonomy" id="1564158"/>
    <lineage>
        <taxon>Bacteria</taxon>
        <taxon>Bacillati</taxon>
        <taxon>Actinomycetota</taxon>
        <taxon>Actinomycetes</taxon>
        <taxon>Geodermatophilales</taxon>
        <taxon>Geodermatophilaceae</taxon>
        <taxon>Geodermatophilus</taxon>
    </lineage>
</organism>
<dbReference type="Gene3D" id="2.60.120.10">
    <property type="entry name" value="Jelly Rolls"/>
    <property type="match status" value="1"/>
</dbReference>
<evidence type="ECO:0000256" key="1">
    <source>
        <dbReference type="SAM" id="MobiDB-lite"/>
    </source>
</evidence>
<dbReference type="EMBL" id="OBDO01000008">
    <property type="protein sequence ID" value="SNX97689.1"/>
    <property type="molecule type" value="Genomic_DNA"/>
</dbReference>
<evidence type="ECO:0000313" key="4">
    <source>
        <dbReference type="Proteomes" id="UP000219514"/>
    </source>
</evidence>
<dbReference type="CDD" id="cd06990">
    <property type="entry name" value="cupin_DUF861"/>
    <property type="match status" value="1"/>
</dbReference>